<proteinExistence type="predicted"/>
<dbReference type="Proteomes" id="UP000550729">
    <property type="component" value="Unassembled WGS sequence"/>
</dbReference>
<sequence>MSWSSDRNHSERLSDLPPWGLEIMMGLYGPDTIAAALDAERTSTPQAVDRSVAVLSAVGFVPVYLPPAAIEPHPATSTPRKAEPIGEFGAAQCDPVLAEFAAIDALGRKLARLFMRRR</sequence>
<comment type="caution">
    <text evidence="1">The sequence shown here is derived from an EMBL/GenBank/DDBJ whole genome shotgun (WGS) entry which is preliminary data.</text>
</comment>
<dbReference type="EMBL" id="JABBNB010000010">
    <property type="protein sequence ID" value="NMO01790.1"/>
    <property type="molecule type" value="Genomic_DNA"/>
</dbReference>
<protein>
    <submittedName>
        <fullName evidence="1">Uncharacterized protein</fullName>
    </submittedName>
</protein>
<gene>
    <name evidence="1" type="ORF">HH308_11255</name>
</gene>
<dbReference type="RefSeq" id="WP_170194304.1">
    <property type="nucleotide sequence ID" value="NZ_JABBNB010000010.1"/>
</dbReference>
<evidence type="ECO:0000313" key="2">
    <source>
        <dbReference type="Proteomes" id="UP000550729"/>
    </source>
</evidence>
<evidence type="ECO:0000313" key="1">
    <source>
        <dbReference type="EMBL" id="NMO01790.1"/>
    </source>
</evidence>
<dbReference type="AlphaFoldDB" id="A0A848KTH8"/>
<reference evidence="1 2" key="1">
    <citation type="submission" date="2020-04" db="EMBL/GenBank/DDBJ databases">
        <title>Gordonia sp. nov. TBRC 11910.</title>
        <authorList>
            <person name="Suriyachadkun C."/>
        </authorList>
    </citation>
    <scope>NUCLEOTIDE SEQUENCE [LARGE SCALE GENOMIC DNA]</scope>
    <source>
        <strain evidence="1 2">TBRC 11910</strain>
    </source>
</reference>
<organism evidence="1 2">
    <name type="scientific">Gordonia asplenii</name>
    <dbReference type="NCBI Taxonomy" id="2725283"/>
    <lineage>
        <taxon>Bacteria</taxon>
        <taxon>Bacillati</taxon>
        <taxon>Actinomycetota</taxon>
        <taxon>Actinomycetes</taxon>
        <taxon>Mycobacteriales</taxon>
        <taxon>Gordoniaceae</taxon>
        <taxon>Gordonia</taxon>
    </lineage>
</organism>
<accession>A0A848KTH8</accession>
<name>A0A848KTH8_9ACTN</name>
<keyword evidence="2" id="KW-1185">Reference proteome</keyword>